<feature type="compositionally biased region" description="Polar residues" evidence="1">
    <location>
        <begin position="50"/>
        <end position="61"/>
    </location>
</feature>
<evidence type="ECO:0000313" key="2">
    <source>
        <dbReference type="EMBL" id="KAG8186899.1"/>
    </source>
</evidence>
<accession>A0AAV6URS5</accession>
<feature type="compositionally biased region" description="Basic and acidic residues" evidence="1">
    <location>
        <begin position="70"/>
        <end position="83"/>
    </location>
</feature>
<evidence type="ECO:0000313" key="3">
    <source>
        <dbReference type="Proteomes" id="UP000827092"/>
    </source>
</evidence>
<dbReference type="EMBL" id="JAFNEN010000286">
    <property type="protein sequence ID" value="KAG8186899.1"/>
    <property type="molecule type" value="Genomic_DNA"/>
</dbReference>
<gene>
    <name evidence="2" type="ORF">JTE90_023785</name>
</gene>
<proteinExistence type="predicted"/>
<feature type="compositionally biased region" description="Basic and acidic residues" evidence="1">
    <location>
        <begin position="16"/>
        <end position="27"/>
    </location>
</feature>
<dbReference type="Proteomes" id="UP000827092">
    <property type="component" value="Unassembled WGS sequence"/>
</dbReference>
<keyword evidence="3" id="KW-1185">Reference proteome</keyword>
<name>A0AAV6URS5_9ARAC</name>
<evidence type="ECO:0000256" key="1">
    <source>
        <dbReference type="SAM" id="MobiDB-lite"/>
    </source>
</evidence>
<dbReference type="AlphaFoldDB" id="A0AAV6URS5"/>
<comment type="caution">
    <text evidence="2">The sequence shown here is derived from an EMBL/GenBank/DDBJ whole genome shotgun (WGS) entry which is preliminary data.</text>
</comment>
<protein>
    <submittedName>
        <fullName evidence="2">Uncharacterized protein</fullName>
    </submittedName>
</protein>
<feature type="region of interest" description="Disordered" evidence="1">
    <location>
        <begin position="1"/>
        <end position="95"/>
    </location>
</feature>
<reference evidence="2 3" key="1">
    <citation type="journal article" date="2022" name="Nat. Ecol. Evol.">
        <title>A masculinizing supergene underlies an exaggerated male reproductive morph in a spider.</title>
        <authorList>
            <person name="Hendrickx F."/>
            <person name="De Corte Z."/>
            <person name="Sonet G."/>
            <person name="Van Belleghem S.M."/>
            <person name="Kostlbacher S."/>
            <person name="Vangestel C."/>
        </authorList>
    </citation>
    <scope>NUCLEOTIDE SEQUENCE [LARGE SCALE GENOMIC DNA]</scope>
    <source>
        <strain evidence="2">W744_W776</strain>
    </source>
</reference>
<organism evidence="2 3">
    <name type="scientific">Oedothorax gibbosus</name>
    <dbReference type="NCBI Taxonomy" id="931172"/>
    <lineage>
        <taxon>Eukaryota</taxon>
        <taxon>Metazoa</taxon>
        <taxon>Ecdysozoa</taxon>
        <taxon>Arthropoda</taxon>
        <taxon>Chelicerata</taxon>
        <taxon>Arachnida</taxon>
        <taxon>Araneae</taxon>
        <taxon>Araneomorphae</taxon>
        <taxon>Entelegynae</taxon>
        <taxon>Araneoidea</taxon>
        <taxon>Linyphiidae</taxon>
        <taxon>Erigoninae</taxon>
        <taxon>Oedothorax</taxon>
    </lineage>
</organism>
<sequence>MEGKMLLARPPPLPPMDDKIAWKENVPKKKRTKNRMSPALSEQCIIPPHTKSSPFSQQQRKPQAASKDPGITKRKEAQDESRLGPHGNRSRIDDVLLPCHISFA</sequence>